<keyword evidence="16" id="KW-1185">Reference proteome</keyword>
<dbReference type="Gene3D" id="3.90.20.20">
    <property type="match status" value="1"/>
</dbReference>
<dbReference type="PROSITE" id="PS01071">
    <property type="entry name" value="GRPE"/>
    <property type="match status" value="1"/>
</dbReference>
<dbReference type="InterPro" id="IPR009012">
    <property type="entry name" value="GrpE_head"/>
</dbReference>
<name>A0A9E6RCW0_9HYPH</name>
<keyword evidence="4 10" id="KW-0963">Cytoplasm</keyword>
<feature type="coiled-coil region" evidence="13">
    <location>
        <begin position="50"/>
        <end position="91"/>
    </location>
</feature>
<evidence type="ECO:0000256" key="14">
    <source>
        <dbReference type="SAM" id="MobiDB-lite"/>
    </source>
</evidence>
<reference evidence="15" key="1">
    <citation type="submission" date="2021-08" db="EMBL/GenBank/DDBJ databases">
        <authorList>
            <person name="Zhang H."/>
            <person name="Xu M."/>
            <person name="Yu Z."/>
            <person name="Yang L."/>
            <person name="Cai Y."/>
        </authorList>
    </citation>
    <scope>NUCLEOTIDE SEQUENCE</scope>
    <source>
        <strain evidence="15">CHL1</strain>
    </source>
</reference>
<evidence type="ECO:0000256" key="10">
    <source>
        <dbReference type="HAMAP-Rule" id="MF_01151"/>
    </source>
</evidence>
<dbReference type="GO" id="GO:0051087">
    <property type="term" value="F:protein-folding chaperone binding"/>
    <property type="evidence" value="ECO:0007669"/>
    <property type="project" value="InterPro"/>
</dbReference>
<evidence type="ECO:0000256" key="2">
    <source>
        <dbReference type="ARBA" id="ARBA00009054"/>
    </source>
</evidence>
<evidence type="ECO:0000256" key="13">
    <source>
        <dbReference type="SAM" id="Coils"/>
    </source>
</evidence>
<dbReference type="GO" id="GO:0051082">
    <property type="term" value="F:unfolded protein binding"/>
    <property type="evidence" value="ECO:0007669"/>
    <property type="project" value="TreeGrafter"/>
</dbReference>
<dbReference type="KEGG" id="cmet:K6K41_15230"/>
<dbReference type="EMBL" id="CP081869">
    <property type="protein sequence ID" value="QZN98431.1"/>
    <property type="molecule type" value="Genomic_DNA"/>
</dbReference>
<proteinExistence type="inferred from homology"/>
<dbReference type="Gene3D" id="2.30.22.10">
    <property type="entry name" value="Head domain of nucleotide exchange factor GrpE"/>
    <property type="match status" value="1"/>
</dbReference>
<dbReference type="GO" id="GO:0006457">
    <property type="term" value="P:protein folding"/>
    <property type="evidence" value="ECO:0007669"/>
    <property type="project" value="InterPro"/>
</dbReference>
<dbReference type="CDD" id="cd00446">
    <property type="entry name" value="GrpE"/>
    <property type="match status" value="1"/>
</dbReference>
<dbReference type="PANTHER" id="PTHR21237">
    <property type="entry name" value="GRPE PROTEIN"/>
    <property type="match status" value="1"/>
</dbReference>
<evidence type="ECO:0000256" key="3">
    <source>
        <dbReference type="ARBA" id="ARBA00011738"/>
    </source>
</evidence>
<dbReference type="HAMAP" id="MF_01151">
    <property type="entry name" value="GrpE"/>
    <property type="match status" value="1"/>
</dbReference>
<evidence type="ECO:0000256" key="6">
    <source>
        <dbReference type="ARBA" id="ARBA00023186"/>
    </source>
</evidence>
<keyword evidence="6 10" id="KW-0143">Chaperone</keyword>
<dbReference type="FunFam" id="2.30.22.10:FF:000001">
    <property type="entry name" value="Protein GrpE"/>
    <property type="match status" value="1"/>
</dbReference>
<organism evidence="15 16">
    <name type="scientific">Chenggangzhangella methanolivorans</name>
    <dbReference type="NCBI Taxonomy" id="1437009"/>
    <lineage>
        <taxon>Bacteria</taxon>
        <taxon>Pseudomonadati</taxon>
        <taxon>Pseudomonadota</taxon>
        <taxon>Alphaproteobacteria</taxon>
        <taxon>Hyphomicrobiales</taxon>
        <taxon>Methylopilaceae</taxon>
        <taxon>Chenggangzhangella</taxon>
    </lineage>
</organism>
<evidence type="ECO:0000313" key="15">
    <source>
        <dbReference type="EMBL" id="QZN98431.1"/>
    </source>
</evidence>
<dbReference type="SUPFAM" id="SSF51064">
    <property type="entry name" value="Head domain of nucleotide exchange factor GrpE"/>
    <property type="match status" value="1"/>
</dbReference>
<evidence type="ECO:0000256" key="1">
    <source>
        <dbReference type="ARBA" id="ARBA00004496"/>
    </source>
</evidence>
<comment type="similarity">
    <text evidence="2 10 12">Belongs to the GrpE family.</text>
</comment>
<protein>
    <recommendedName>
        <fullName evidence="8 10">Protein GrpE</fullName>
    </recommendedName>
    <alternativeName>
        <fullName evidence="9 10">HSP-70 cofactor</fullName>
    </alternativeName>
</protein>
<accession>A0A9E6RCW0</accession>
<keyword evidence="13" id="KW-0175">Coiled coil</keyword>
<evidence type="ECO:0000256" key="8">
    <source>
        <dbReference type="ARBA" id="ARBA00072274"/>
    </source>
</evidence>
<dbReference type="Proteomes" id="UP000825701">
    <property type="component" value="Chromosome"/>
</dbReference>
<evidence type="ECO:0000256" key="5">
    <source>
        <dbReference type="ARBA" id="ARBA00023016"/>
    </source>
</evidence>
<keyword evidence="5 10" id="KW-0346">Stress response</keyword>
<evidence type="ECO:0000256" key="11">
    <source>
        <dbReference type="RuleBase" id="RU000639"/>
    </source>
</evidence>
<dbReference type="InterPro" id="IPR000740">
    <property type="entry name" value="GrpE"/>
</dbReference>
<sequence>MPDPMSADNTPKTESRTAETDATAAEALTEEQRADQGVEPEVAAPAPDRTAELEAAVADLRDRLLRAHAEMENLRRRTERETQDAKRYANTAFARDLLAVADNLRRAIDSAAPGKPDDESVDDGADPALTAFLQGVELTERELLKALEKNGVTRLAPHGQLFDPHRHEAVFEAPDSSVPTGTVVQVMQDGYMIGDRILRPAMVGVARGGPKPAPATPGVDRSA</sequence>
<feature type="region of interest" description="Disordered" evidence="14">
    <location>
        <begin position="1"/>
        <end position="50"/>
    </location>
</feature>
<comment type="function">
    <text evidence="7 10 11">Participates actively in the response to hyperosmotic and heat shock by preventing the aggregation of stress-denatured proteins, in association with DnaK and GrpE. It is the nucleotide exchange factor for DnaK and may function as a thermosensor. Unfolded proteins bind initially to DnaJ; upon interaction with the DnaJ-bound protein, DnaK hydrolyzes its bound ATP, resulting in the formation of a stable complex. GrpE releases ADP from DnaK; ATP binding to DnaK triggers the release of the substrate protein, thus completing the reaction cycle. Several rounds of ATP-dependent interactions between DnaJ, DnaK and GrpE are required for fully efficient folding.</text>
</comment>
<dbReference type="PRINTS" id="PR00773">
    <property type="entry name" value="GRPEPROTEIN"/>
</dbReference>
<gene>
    <name evidence="10 15" type="primary">grpE</name>
    <name evidence="15" type="ORF">K6K41_15230</name>
</gene>
<evidence type="ECO:0000313" key="16">
    <source>
        <dbReference type="Proteomes" id="UP000825701"/>
    </source>
</evidence>
<dbReference type="GO" id="GO:0042803">
    <property type="term" value="F:protein homodimerization activity"/>
    <property type="evidence" value="ECO:0007669"/>
    <property type="project" value="InterPro"/>
</dbReference>
<evidence type="ECO:0000256" key="9">
    <source>
        <dbReference type="ARBA" id="ARBA00076414"/>
    </source>
</evidence>
<evidence type="ECO:0000256" key="4">
    <source>
        <dbReference type="ARBA" id="ARBA00022490"/>
    </source>
</evidence>
<comment type="subcellular location">
    <subcellularLocation>
        <location evidence="1 10">Cytoplasm</location>
    </subcellularLocation>
</comment>
<dbReference type="PANTHER" id="PTHR21237:SF23">
    <property type="entry name" value="GRPE PROTEIN HOMOLOG, MITOCHONDRIAL"/>
    <property type="match status" value="1"/>
</dbReference>
<dbReference type="NCBIfam" id="NF010739">
    <property type="entry name" value="PRK14141.1"/>
    <property type="match status" value="1"/>
</dbReference>
<dbReference type="AlphaFoldDB" id="A0A9E6RCW0"/>
<dbReference type="GO" id="GO:0005737">
    <property type="term" value="C:cytoplasm"/>
    <property type="evidence" value="ECO:0007669"/>
    <property type="project" value="UniProtKB-SubCell"/>
</dbReference>
<dbReference type="SUPFAM" id="SSF58014">
    <property type="entry name" value="Coiled-coil domain of nucleotide exchange factor GrpE"/>
    <property type="match status" value="1"/>
</dbReference>
<comment type="subunit">
    <text evidence="3 10">Homodimer.</text>
</comment>
<evidence type="ECO:0000256" key="12">
    <source>
        <dbReference type="RuleBase" id="RU004478"/>
    </source>
</evidence>
<dbReference type="Pfam" id="PF01025">
    <property type="entry name" value="GrpE"/>
    <property type="match status" value="1"/>
</dbReference>
<dbReference type="NCBIfam" id="NF010738">
    <property type="entry name" value="PRK14140.1"/>
    <property type="match status" value="1"/>
</dbReference>
<dbReference type="InterPro" id="IPR013805">
    <property type="entry name" value="GrpE_CC"/>
</dbReference>
<dbReference type="GO" id="GO:0000774">
    <property type="term" value="F:adenyl-nucleotide exchange factor activity"/>
    <property type="evidence" value="ECO:0007669"/>
    <property type="project" value="InterPro"/>
</dbReference>
<evidence type="ECO:0000256" key="7">
    <source>
        <dbReference type="ARBA" id="ARBA00053401"/>
    </source>
</evidence>